<proteinExistence type="predicted"/>
<dbReference type="AlphaFoldDB" id="A0A317ENG3"/>
<evidence type="ECO:0000256" key="1">
    <source>
        <dbReference type="SAM" id="MobiDB-lite"/>
    </source>
</evidence>
<keyword evidence="3" id="KW-1185">Reference proteome</keyword>
<reference evidence="2 3" key="1">
    <citation type="submission" date="2018-05" db="EMBL/GenBank/DDBJ databases">
        <title>Pedobacter paludis sp. nov., isolated from wetland soil.</title>
        <authorList>
            <person name="Zhang Y."/>
            <person name="Wang G."/>
        </authorList>
    </citation>
    <scope>NUCLEOTIDE SEQUENCE [LARGE SCALE GENOMIC DNA]</scope>
    <source>
        <strain evidence="2 3">KCTC22721</strain>
    </source>
</reference>
<evidence type="ECO:0008006" key="4">
    <source>
        <dbReference type="Google" id="ProtNLM"/>
    </source>
</evidence>
<dbReference type="EMBL" id="QGNZ01000001">
    <property type="protein sequence ID" value="PWS28390.1"/>
    <property type="molecule type" value="Genomic_DNA"/>
</dbReference>
<dbReference type="Proteomes" id="UP000245379">
    <property type="component" value="Unassembled WGS sequence"/>
</dbReference>
<evidence type="ECO:0000313" key="3">
    <source>
        <dbReference type="Proteomes" id="UP000245379"/>
    </source>
</evidence>
<evidence type="ECO:0000313" key="2">
    <source>
        <dbReference type="EMBL" id="PWS28390.1"/>
    </source>
</evidence>
<protein>
    <recommendedName>
        <fullName evidence="4">DUF4836 domain-containing protein</fullName>
    </recommendedName>
</protein>
<sequence length="707" mass="79704">MKTAVEQNFITLNLSIMKKILIAISLIFIFNLAHAQDLVKKIPADAFAVATIKGDNVFKLMFVKDFNESFLGKKLLTQTSKSLEKEFTSIEDFGINLNKNMYYFNQVNDSITYNCFLIPLQDASKFEGLINNKNEKINTVNGIKTMVLPDSTGLMRWNDNTLYFVAGSIRSSFFADSAKSAQYGIKDIRYQNSYSEEAVTDSAVVDSTYSAEDYPAIPDVVTITEQPLKIQKKNSTQIKKKHHAVAAKPSKKKKAKKNTAKKATYKKKPVQPKEVEIDNYEADTVAKLPIEMETYTTDSVGESTGSYDEYLDYQNKRAEQEAKKKRLAIIWINAQADKIFNTEYESISSNKSYASSLDDKAIAELWVSSLQNAYSSIAPEFGTYGKANIMKGYGSLTAKLFMDQTSFRISTGLELAQEQVDSYKKIMNRKLNKDFLKYVDSEKAIGFMSYSIDTKAYLEEFPKLLKQAYGPILGTKMDDEMDLGADLLTLLLDEEAVSKVIKGDALFVVNGLTTKDVTYTTYDYDEDYNQTEVTKTKKETLPDFIFMFSSEDNRLINKLIKYGINKNRVSVNQNIYKIEEKKSPIDIYFMVKDGIVFFGSAFDEMQRISNNQFQGAISKQHKSLLANNNFTMLFNSKNLVGKIPDEELGGAENAQKLNSTLSKMGNLYIKSNPIKGNVVSGEISAEIPNGHENALKYLFSLIENASK</sequence>
<organism evidence="2 3">
    <name type="scientific">Pedobacter yonginense</name>
    <dbReference type="NCBI Taxonomy" id="651869"/>
    <lineage>
        <taxon>Bacteria</taxon>
        <taxon>Pseudomonadati</taxon>
        <taxon>Bacteroidota</taxon>
        <taxon>Sphingobacteriia</taxon>
        <taxon>Sphingobacteriales</taxon>
        <taxon>Sphingobacteriaceae</taxon>
        <taxon>Pedobacter</taxon>
    </lineage>
</organism>
<comment type="caution">
    <text evidence="2">The sequence shown here is derived from an EMBL/GenBank/DDBJ whole genome shotgun (WGS) entry which is preliminary data.</text>
</comment>
<name>A0A317ENG3_9SPHI</name>
<accession>A0A317ENG3</accession>
<feature type="region of interest" description="Disordered" evidence="1">
    <location>
        <begin position="233"/>
        <end position="268"/>
    </location>
</feature>
<feature type="compositionally biased region" description="Basic residues" evidence="1">
    <location>
        <begin position="238"/>
        <end position="268"/>
    </location>
</feature>
<gene>
    <name evidence="2" type="ORF">DHW03_00595</name>
</gene>